<evidence type="ECO:0000313" key="2">
    <source>
        <dbReference type="EMBL" id="KAK6341877.1"/>
    </source>
</evidence>
<keyword evidence="3" id="KW-1185">Reference proteome</keyword>
<evidence type="ECO:0000256" key="1">
    <source>
        <dbReference type="SAM" id="MobiDB-lite"/>
    </source>
</evidence>
<reference evidence="2 3" key="1">
    <citation type="submission" date="2019-10" db="EMBL/GenBank/DDBJ databases">
        <authorList>
            <person name="Palmer J.M."/>
        </authorList>
    </citation>
    <scope>NUCLEOTIDE SEQUENCE [LARGE SCALE GENOMIC DNA]</scope>
    <source>
        <strain evidence="2 3">TWF730</strain>
    </source>
</reference>
<dbReference type="AlphaFoldDB" id="A0AAV9UJE8"/>
<dbReference type="Proteomes" id="UP001373714">
    <property type="component" value="Unassembled WGS sequence"/>
</dbReference>
<sequence length="347" mass="37501">MRIEVYPKVSPEVLEREVHDATLRELAWLITEIQESLLSLRSGLEECLSLLAPSQPGSTLVLSTSRSEGLKGFVTRVGSAIVKGDMQVKMHGLPNTKGLGYYRLQLTSPPPSSSDSTSTPSFHLPQLTDCRNFVHSALTTLPSSSSVETHKALSLTTRTSSAVIDSKLLASQLDSLLSDIQSARQILKTTQKSNLFPYHTVDGSIFDPQLPENLALDVTIQDVAIVTELRLLENTSPAAYTGLTALSMNIDQHLSNFNFREKIAGAFKGRARGDGSGSGNGNGNGNGNGEDETYTYKGAQVRVKERIRVESQDPSLMSVVAKLGALEHNLAMGRTSLEIVMRSGCSI</sequence>
<feature type="region of interest" description="Disordered" evidence="1">
    <location>
        <begin position="270"/>
        <end position="293"/>
    </location>
</feature>
<dbReference type="Pfam" id="PF10259">
    <property type="entry name" value="Rogdi_lz"/>
    <property type="match status" value="1"/>
</dbReference>
<protein>
    <recommendedName>
        <fullName evidence="4">RAVE subunit 2/Rogdi</fullName>
    </recommendedName>
</protein>
<name>A0AAV9UJE8_9PEZI</name>
<dbReference type="PANTHER" id="PTHR13618">
    <property type="entry name" value="LEUCINE ZIPPER CONTAINING TRANSCRIPTION FACTOR LZF1"/>
    <property type="match status" value="1"/>
</dbReference>
<evidence type="ECO:0000313" key="3">
    <source>
        <dbReference type="Proteomes" id="UP001373714"/>
    </source>
</evidence>
<gene>
    <name evidence="2" type="ORF">TWF730_001363</name>
</gene>
<dbReference type="GO" id="GO:0043291">
    <property type="term" value="C:RAVE complex"/>
    <property type="evidence" value="ECO:0007669"/>
    <property type="project" value="TreeGrafter"/>
</dbReference>
<dbReference type="InterPro" id="IPR028241">
    <property type="entry name" value="RAVE2/Rogdi"/>
</dbReference>
<evidence type="ECO:0008006" key="4">
    <source>
        <dbReference type="Google" id="ProtNLM"/>
    </source>
</evidence>
<proteinExistence type="predicted"/>
<feature type="compositionally biased region" description="Gly residues" evidence="1">
    <location>
        <begin position="274"/>
        <end position="288"/>
    </location>
</feature>
<organism evidence="2 3">
    <name type="scientific">Orbilia blumenaviensis</name>
    <dbReference type="NCBI Taxonomy" id="1796055"/>
    <lineage>
        <taxon>Eukaryota</taxon>
        <taxon>Fungi</taxon>
        <taxon>Dikarya</taxon>
        <taxon>Ascomycota</taxon>
        <taxon>Pezizomycotina</taxon>
        <taxon>Orbiliomycetes</taxon>
        <taxon>Orbiliales</taxon>
        <taxon>Orbiliaceae</taxon>
        <taxon>Orbilia</taxon>
    </lineage>
</organism>
<accession>A0AAV9UJE8</accession>
<dbReference type="EMBL" id="JAVHNS010000010">
    <property type="protein sequence ID" value="KAK6341877.1"/>
    <property type="molecule type" value="Genomic_DNA"/>
</dbReference>
<dbReference type="PANTHER" id="PTHR13618:SF1">
    <property type="entry name" value="PROTEIN ROGDI HOMOLOG"/>
    <property type="match status" value="1"/>
</dbReference>
<comment type="caution">
    <text evidence="2">The sequence shown here is derived from an EMBL/GenBank/DDBJ whole genome shotgun (WGS) entry which is preliminary data.</text>
</comment>